<proteinExistence type="predicted"/>
<dbReference type="PANTHER" id="PTHR42085">
    <property type="entry name" value="F-BOX DOMAIN-CONTAINING PROTEIN"/>
    <property type="match status" value="1"/>
</dbReference>
<evidence type="ECO:0008006" key="3">
    <source>
        <dbReference type="Google" id="ProtNLM"/>
    </source>
</evidence>
<dbReference type="EMBL" id="ML994659">
    <property type="protein sequence ID" value="KAF2180310.1"/>
    <property type="molecule type" value="Genomic_DNA"/>
</dbReference>
<protein>
    <recommendedName>
        <fullName evidence="3">F-box domain-containing protein</fullName>
    </recommendedName>
</protein>
<name>A0A6A6DQU5_9PEZI</name>
<reference evidence="1" key="1">
    <citation type="journal article" date="2020" name="Stud. Mycol.">
        <title>101 Dothideomycetes genomes: a test case for predicting lifestyles and emergence of pathogens.</title>
        <authorList>
            <person name="Haridas S."/>
            <person name="Albert R."/>
            <person name="Binder M."/>
            <person name="Bloem J."/>
            <person name="Labutti K."/>
            <person name="Salamov A."/>
            <person name="Andreopoulos B."/>
            <person name="Baker S."/>
            <person name="Barry K."/>
            <person name="Bills G."/>
            <person name="Bluhm B."/>
            <person name="Cannon C."/>
            <person name="Castanera R."/>
            <person name="Culley D."/>
            <person name="Daum C."/>
            <person name="Ezra D."/>
            <person name="Gonzalez J."/>
            <person name="Henrissat B."/>
            <person name="Kuo A."/>
            <person name="Liang C."/>
            <person name="Lipzen A."/>
            <person name="Lutzoni F."/>
            <person name="Magnuson J."/>
            <person name="Mondo S."/>
            <person name="Nolan M."/>
            <person name="Ohm R."/>
            <person name="Pangilinan J."/>
            <person name="Park H.-J."/>
            <person name="Ramirez L."/>
            <person name="Alfaro M."/>
            <person name="Sun H."/>
            <person name="Tritt A."/>
            <person name="Yoshinaga Y."/>
            <person name="Zwiers L.-H."/>
            <person name="Turgeon B."/>
            <person name="Goodwin S."/>
            <person name="Spatafora J."/>
            <person name="Crous P."/>
            <person name="Grigoriev I."/>
        </authorList>
    </citation>
    <scope>NUCLEOTIDE SEQUENCE</scope>
    <source>
        <strain evidence="1">CBS 207.26</strain>
    </source>
</reference>
<gene>
    <name evidence="1" type="ORF">K469DRAFT_292118</name>
</gene>
<dbReference type="AlphaFoldDB" id="A0A6A6DQU5"/>
<dbReference type="InterPro" id="IPR038883">
    <property type="entry name" value="AN11006-like"/>
</dbReference>
<keyword evidence="2" id="KW-1185">Reference proteome</keyword>
<sequence>MKRFAGREDAQTWRDRLIDKRIVTSSLEIASWKSCDFSYDPVVWEPKIYFCKPLREGFEKNMNYDIQPNSPLLRLPAEIRNHILEYVLPPHKIEEVKVPDGTGLDGEATWMNTSAIIFCCKQLYKEGRALAVAKHTFRYEDFPRKTRLCGIRIEEFNYIWDRLNVECDHKTNVIKRVYHG</sequence>
<dbReference type="Proteomes" id="UP000800200">
    <property type="component" value="Unassembled WGS sequence"/>
</dbReference>
<organism evidence="1 2">
    <name type="scientific">Zopfia rhizophila CBS 207.26</name>
    <dbReference type="NCBI Taxonomy" id="1314779"/>
    <lineage>
        <taxon>Eukaryota</taxon>
        <taxon>Fungi</taxon>
        <taxon>Dikarya</taxon>
        <taxon>Ascomycota</taxon>
        <taxon>Pezizomycotina</taxon>
        <taxon>Dothideomycetes</taxon>
        <taxon>Dothideomycetes incertae sedis</taxon>
        <taxon>Zopfiaceae</taxon>
        <taxon>Zopfia</taxon>
    </lineage>
</organism>
<evidence type="ECO:0000313" key="1">
    <source>
        <dbReference type="EMBL" id="KAF2180310.1"/>
    </source>
</evidence>
<evidence type="ECO:0000313" key="2">
    <source>
        <dbReference type="Proteomes" id="UP000800200"/>
    </source>
</evidence>
<accession>A0A6A6DQU5</accession>
<dbReference type="OrthoDB" id="5413827at2759"/>
<dbReference type="PANTHER" id="PTHR42085:SF1">
    <property type="entry name" value="F-BOX DOMAIN-CONTAINING PROTEIN"/>
    <property type="match status" value="1"/>
</dbReference>